<keyword evidence="3 7" id="KW-0274">FAD</keyword>
<name>Q057N3_BUCCC</name>
<dbReference type="GO" id="GO:0019430">
    <property type="term" value="P:removal of superoxide radicals"/>
    <property type="evidence" value="ECO:0007669"/>
    <property type="project" value="UniProtKB-UniRule"/>
</dbReference>
<organism evidence="10 11">
    <name type="scientific">Buchnera aphidicola subsp. Cinara cedri (strain Cc)</name>
    <dbReference type="NCBI Taxonomy" id="372461"/>
    <lineage>
        <taxon>Bacteria</taxon>
        <taxon>Pseudomonadati</taxon>
        <taxon>Pseudomonadota</taxon>
        <taxon>Gammaproteobacteria</taxon>
        <taxon>Enterobacterales</taxon>
        <taxon>Erwiniaceae</taxon>
        <taxon>Buchnera</taxon>
    </lineage>
</organism>
<evidence type="ECO:0000256" key="3">
    <source>
        <dbReference type="ARBA" id="ARBA00022827"/>
    </source>
</evidence>
<dbReference type="PRINTS" id="PR00469">
    <property type="entry name" value="PNDRDTASEII"/>
</dbReference>
<dbReference type="RefSeq" id="WP_011672585.1">
    <property type="nucleotide sequence ID" value="NC_008513.1"/>
</dbReference>
<evidence type="ECO:0000256" key="1">
    <source>
        <dbReference type="ARBA" id="ARBA00009333"/>
    </source>
</evidence>
<dbReference type="EMBL" id="CP000263">
    <property type="protein sequence ID" value="ABJ90666.1"/>
    <property type="molecule type" value="Genomic_DNA"/>
</dbReference>
<evidence type="ECO:0000256" key="6">
    <source>
        <dbReference type="ARBA" id="ARBA00023284"/>
    </source>
</evidence>
<dbReference type="Proteomes" id="UP000000669">
    <property type="component" value="Chromosome"/>
</dbReference>
<keyword evidence="11" id="KW-1185">Reference proteome</keyword>
<evidence type="ECO:0000256" key="2">
    <source>
        <dbReference type="ARBA" id="ARBA00022630"/>
    </source>
</evidence>
<dbReference type="GO" id="GO:0005737">
    <property type="term" value="C:cytoplasm"/>
    <property type="evidence" value="ECO:0007669"/>
    <property type="project" value="InterPro"/>
</dbReference>
<dbReference type="OrthoDB" id="9806179at2"/>
<evidence type="ECO:0000313" key="10">
    <source>
        <dbReference type="EMBL" id="ABJ90666.1"/>
    </source>
</evidence>
<keyword evidence="4 7" id="KW-0560">Oxidoreductase</keyword>
<gene>
    <name evidence="10" type="primary">trxB</name>
    <name evidence="10" type="ordered locus">BCc_194</name>
</gene>
<accession>Q057N3</accession>
<keyword evidence="2 7" id="KW-0285">Flavoprotein</keyword>
<evidence type="ECO:0000256" key="5">
    <source>
        <dbReference type="ARBA" id="ARBA00023157"/>
    </source>
</evidence>
<dbReference type="Pfam" id="PF07992">
    <property type="entry name" value="Pyr_redox_2"/>
    <property type="match status" value="1"/>
</dbReference>
<feature type="domain" description="FAD/NAD(P)-binding" evidence="9">
    <location>
        <begin position="11"/>
        <end position="305"/>
    </location>
</feature>
<dbReference type="PANTHER" id="PTHR48105">
    <property type="entry name" value="THIOREDOXIN REDUCTASE 1-RELATED-RELATED"/>
    <property type="match status" value="1"/>
</dbReference>
<dbReference type="EC" id="1.8.1.9" evidence="7"/>
<protein>
    <recommendedName>
        <fullName evidence="7">Thioredoxin reductase</fullName>
        <ecNumber evidence="7">1.8.1.9</ecNumber>
    </recommendedName>
</protein>
<dbReference type="PROSITE" id="PS00573">
    <property type="entry name" value="PYRIDINE_REDOX_2"/>
    <property type="match status" value="1"/>
</dbReference>
<proteinExistence type="inferred from homology"/>
<dbReference type="eggNOG" id="COG0492">
    <property type="taxonomic scope" value="Bacteria"/>
</dbReference>
<dbReference type="PRINTS" id="PR00368">
    <property type="entry name" value="FADPNR"/>
</dbReference>
<keyword evidence="8" id="KW-0521">NADP</keyword>
<comment type="catalytic activity">
    <reaction evidence="7">
        <text>[thioredoxin]-dithiol + NADP(+) = [thioredoxin]-disulfide + NADPH + H(+)</text>
        <dbReference type="Rhea" id="RHEA:20345"/>
        <dbReference type="Rhea" id="RHEA-COMP:10698"/>
        <dbReference type="Rhea" id="RHEA-COMP:10700"/>
        <dbReference type="ChEBI" id="CHEBI:15378"/>
        <dbReference type="ChEBI" id="CHEBI:29950"/>
        <dbReference type="ChEBI" id="CHEBI:50058"/>
        <dbReference type="ChEBI" id="CHEBI:57783"/>
        <dbReference type="ChEBI" id="CHEBI:58349"/>
        <dbReference type="EC" id="1.8.1.9"/>
    </reaction>
</comment>
<dbReference type="KEGG" id="bcc:BCc_194"/>
<dbReference type="AlphaFoldDB" id="Q057N3"/>
<dbReference type="HOGENOM" id="CLU_031864_5_1_6"/>
<reference evidence="10 11" key="1">
    <citation type="journal article" date="2006" name="Science">
        <title>A small microbial genome: the end of a long symbiotic relationship?</title>
        <authorList>
            <person name="Perez-Brocal V."/>
            <person name="Gil R."/>
            <person name="Ramos S."/>
            <person name="Lamelas A."/>
            <person name="Postigo M."/>
            <person name="Michelena J.M."/>
            <person name="Silva F.J."/>
            <person name="Moya A."/>
            <person name="Latorre A."/>
        </authorList>
    </citation>
    <scope>NUCLEOTIDE SEQUENCE [LARGE SCALE GENOMIC DNA]</scope>
    <source>
        <strain evidence="11">Cc</strain>
    </source>
</reference>
<dbReference type="InterPro" id="IPR050097">
    <property type="entry name" value="Ferredoxin-NADP_redctase_2"/>
</dbReference>
<keyword evidence="6 7" id="KW-0676">Redox-active center</keyword>
<keyword evidence="5" id="KW-1015">Disulfide bond</keyword>
<evidence type="ECO:0000259" key="9">
    <source>
        <dbReference type="Pfam" id="PF07992"/>
    </source>
</evidence>
<dbReference type="InterPro" id="IPR036188">
    <property type="entry name" value="FAD/NAD-bd_sf"/>
</dbReference>
<evidence type="ECO:0000256" key="4">
    <source>
        <dbReference type="ARBA" id="ARBA00023002"/>
    </source>
</evidence>
<comment type="cofactor">
    <cofactor evidence="8">
        <name>FAD</name>
        <dbReference type="ChEBI" id="CHEBI:57692"/>
    </cofactor>
    <text evidence="8">Binds 1 FAD per subunit.</text>
</comment>
<dbReference type="InterPro" id="IPR005982">
    <property type="entry name" value="Thioredox_Rdtase"/>
</dbReference>
<dbReference type="InterPro" id="IPR023753">
    <property type="entry name" value="FAD/NAD-binding_dom"/>
</dbReference>
<dbReference type="GO" id="GO:0004791">
    <property type="term" value="F:thioredoxin-disulfide reductase (NADPH) activity"/>
    <property type="evidence" value="ECO:0007669"/>
    <property type="project" value="UniProtKB-UniRule"/>
</dbReference>
<dbReference type="Gene3D" id="3.50.50.60">
    <property type="entry name" value="FAD/NAD(P)-binding domain"/>
    <property type="match status" value="2"/>
</dbReference>
<dbReference type="InterPro" id="IPR008255">
    <property type="entry name" value="Pyr_nucl-diS_OxRdtase_2_AS"/>
</dbReference>
<comment type="similarity">
    <text evidence="1 7">Belongs to the class-II pyridine nucleotide-disulfide oxidoreductase family.</text>
</comment>
<sequence>MIKKTKKKIVQLIIIGSGPAGYTAAIYAARSNIKTILITGPQPGGQLIQTNEIENWPGNYNSISGIKLMERMLLHVKKFSINIIDDIIQSVNFSRSFFEITGKINQYFSQSIIIATGSYTKFLNLPKENLYIGKGISTCAICDGFFYKNQIVAVVGGGNSAIEEVIYLSNIVKKIYLIHRRNKFKADKILIDRLYKKMKEKNIIIYFDSIITEILDYNNNINGIIIQSKIDNTLLNLKITGLFIAIGHIPNSQIFSKYIDIKNNYVKINYKNTNMKTQTNIPGIFAAGDVSDSIYQQAITASASGCMAAIDAEKYLNNISKKKTLFNIN</sequence>
<dbReference type="NCBIfam" id="TIGR01292">
    <property type="entry name" value="TRX_reduct"/>
    <property type="match status" value="1"/>
</dbReference>
<comment type="subunit">
    <text evidence="7">Homodimer.</text>
</comment>
<dbReference type="SUPFAM" id="SSF51905">
    <property type="entry name" value="FAD/NAD(P)-binding domain"/>
    <property type="match status" value="1"/>
</dbReference>
<evidence type="ECO:0000256" key="7">
    <source>
        <dbReference type="RuleBase" id="RU003880"/>
    </source>
</evidence>
<evidence type="ECO:0000256" key="8">
    <source>
        <dbReference type="RuleBase" id="RU003881"/>
    </source>
</evidence>
<dbReference type="STRING" id="372461.BCc_194"/>
<evidence type="ECO:0000313" key="11">
    <source>
        <dbReference type="Proteomes" id="UP000000669"/>
    </source>
</evidence>